<feature type="region of interest" description="Disordered" evidence="1">
    <location>
        <begin position="44"/>
        <end position="65"/>
    </location>
</feature>
<feature type="region of interest" description="Disordered" evidence="1">
    <location>
        <begin position="1"/>
        <end position="25"/>
    </location>
</feature>
<evidence type="ECO:0000313" key="2">
    <source>
        <dbReference type="EMBL" id="CAB0002194.1"/>
    </source>
</evidence>
<proteinExistence type="predicted"/>
<evidence type="ECO:0000256" key="1">
    <source>
        <dbReference type="SAM" id="MobiDB-lite"/>
    </source>
</evidence>
<accession>A0A6H5GF97</accession>
<gene>
    <name evidence="2" type="ORF">NTEN_LOCUS7981</name>
</gene>
<protein>
    <submittedName>
        <fullName evidence="2">Uncharacterized protein</fullName>
    </submittedName>
</protein>
<feature type="compositionally biased region" description="Basic and acidic residues" evidence="1">
    <location>
        <begin position="54"/>
        <end position="65"/>
    </location>
</feature>
<feature type="compositionally biased region" description="Polar residues" evidence="1">
    <location>
        <begin position="7"/>
        <end position="16"/>
    </location>
</feature>
<dbReference type="EMBL" id="CADCXU010011966">
    <property type="protein sequence ID" value="CAB0002194.1"/>
    <property type="molecule type" value="Genomic_DNA"/>
</dbReference>
<name>A0A6H5GF97_9HEMI</name>
<dbReference type="Proteomes" id="UP000479000">
    <property type="component" value="Unassembled WGS sequence"/>
</dbReference>
<dbReference type="AlphaFoldDB" id="A0A6H5GF97"/>
<sequence length="65" mass="7288">MGITPTLLPSQTSDTPTPFIVRRPSEPIHGFPPLVLSSRCHSFYRNPRSSSTSRENHYNSSDKDS</sequence>
<keyword evidence="3" id="KW-1185">Reference proteome</keyword>
<organism evidence="2 3">
    <name type="scientific">Nesidiocoris tenuis</name>
    <dbReference type="NCBI Taxonomy" id="355587"/>
    <lineage>
        <taxon>Eukaryota</taxon>
        <taxon>Metazoa</taxon>
        <taxon>Ecdysozoa</taxon>
        <taxon>Arthropoda</taxon>
        <taxon>Hexapoda</taxon>
        <taxon>Insecta</taxon>
        <taxon>Pterygota</taxon>
        <taxon>Neoptera</taxon>
        <taxon>Paraneoptera</taxon>
        <taxon>Hemiptera</taxon>
        <taxon>Heteroptera</taxon>
        <taxon>Panheteroptera</taxon>
        <taxon>Cimicomorpha</taxon>
        <taxon>Miridae</taxon>
        <taxon>Dicyphina</taxon>
        <taxon>Nesidiocoris</taxon>
    </lineage>
</organism>
<reference evidence="2 3" key="1">
    <citation type="submission" date="2020-02" db="EMBL/GenBank/DDBJ databases">
        <authorList>
            <person name="Ferguson B K."/>
        </authorList>
    </citation>
    <scope>NUCLEOTIDE SEQUENCE [LARGE SCALE GENOMIC DNA]</scope>
</reference>
<feature type="non-terminal residue" evidence="2">
    <location>
        <position position="65"/>
    </location>
</feature>
<evidence type="ECO:0000313" key="3">
    <source>
        <dbReference type="Proteomes" id="UP000479000"/>
    </source>
</evidence>